<sequence length="100" mass="11268">MSEQHETSDSYHGEIVRRGSHRVIICRDGIQYIIQSQRISGGGRWDAFGYCATREGLIHLWRGSESVVPPELEALPDQARLYSPNWQTGSLEHSSQEGAE</sequence>
<reference evidence="1 2" key="1">
    <citation type="submission" date="2017-03" db="EMBL/GenBank/DDBJ databases">
        <authorList>
            <person name="Afonso C.L."/>
            <person name="Miller P.J."/>
            <person name="Scott M.A."/>
            <person name="Spackman E."/>
            <person name="Goraichik I."/>
            <person name="Dimitrov K.M."/>
            <person name="Suarez D.L."/>
            <person name="Swayne D.E."/>
        </authorList>
    </citation>
    <scope>NUCLEOTIDE SEQUENCE [LARGE SCALE GENOMIC DNA]</scope>
    <source>
        <strain evidence="1 2">CECT 7745</strain>
    </source>
</reference>
<organism evidence="1 2">
    <name type="scientific">Roseovarius aestuarii</name>
    <dbReference type="NCBI Taxonomy" id="475083"/>
    <lineage>
        <taxon>Bacteria</taxon>
        <taxon>Pseudomonadati</taxon>
        <taxon>Pseudomonadota</taxon>
        <taxon>Alphaproteobacteria</taxon>
        <taxon>Rhodobacterales</taxon>
        <taxon>Roseobacteraceae</taxon>
        <taxon>Roseovarius</taxon>
    </lineage>
</organism>
<proteinExistence type="predicted"/>
<evidence type="ECO:0000313" key="1">
    <source>
        <dbReference type="EMBL" id="SMC10316.1"/>
    </source>
</evidence>
<accession>A0A1X7BKY6</accession>
<gene>
    <name evidence="1" type="ORF">ROA7745_00122</name>
</gene>
<dbReference type="AlphaFoldDB" id="A0A1X7BKY6"/>
<evidence type="ECO:0000313" key="2">
    <source>
        <dbReference type="Proteomes" id="UP000193224"/>
    </source>
</evidence>
<name>A0A1X7BKY6_9RHOB</name>
<dbReference type="Proteomes" id="UP000193224">
    <property type="component" value="Unassembled WGS sequence"/>
</dbReference>
<keyword evidence="2" id="KW-1185">Reference proteome</keyword>
<protein>
    <submittedName>
        <fullName evidence="1">Uncharacterized protein</fullName>
    </submittedName>
</protein>
<dbReference type="EMBL" id="FWXB01000001">
    <property type="protein sequence ID" value="SMC10316.1"/>
    <property type="molecule type" value="Genomic_DNA"/>
</dbReference>